<dbReference type="InterPro" id="IPR000998">
    <property type="entry name" value="MAM_dom"/>
</dbReference>
<dbReference type="GO" id="GO:0004222">
    <property type="term" value="F:metalloendopeptidase activity"/>
    <property type="evidence" value="ECO:0007669"/>
    <property type="project" value="InterPro"/>
</dbReference>
<gene>
    <name evidence="9" type="ORF">OS493_033427</name>
</gene>
<dbReference type="Proteomes" id="UP001163046">
    <property type="component" value="Unassembled WGS sequence"/>
</dbReference>
<organism evidence="9 10">
    <name type="scientific">Desmophyllum pertusum</name>
    <dbReference type="NCBI Taxonomy" id="174260"/>
    <lineage>
        <taxon>Eukaryota</taxon>
        <taxon>Metazoa</taxon>
        <taxon>Cnidaria</taxon>
        <taxon>Anthozoa</taxon>
        <taxon>Hexacorallia</taxon>
        <taxon>Scleractinia</taxon>
        <taxon>Caryophylliina</taxon>
        <taxon>Caryophylliidae</taxon>
        <taxon>Desmophyllum</taxon>
    </lineage>
</organism>
<evidence type="ECO:0000256" key="6">
    <source>
        <dbReference type="PROSITE-ProRule" id="PRU01211"/>
    </source>
</evidence>
<comment type="caution">
    <text evidence="6">Lacks conserved residue(s) required for the propagation of feature annotation.</text>
</comment>
<dbReference type="SUPFAM" id="SSF49899">
    <property type="entry name" value="Concanavalin A-like lectins/glucanases"/>
    <property type="match status" value="1"/>
</dbReference>
<dbReference type="GO" id="GO:0016020">
    <property type="term" value="C:membrane"/>
    <property type="evidence" value="ECO:0007669"/>
    <property type="project" value="InterPro"/>
</dbReference>
<evidence type="ECO:0000313" key="10">
    <source>
        <dbReference type="Proteomes" id="UP001163046"/>
    </source>
</evidence>
<dbReference type="CDD" id="cd06263">
    <property type="entry name" value="MAM"/>
    <property type="match status" value="1"/>
</dbReference>
<dbReference type="InterPro" id="IPR001506">
    <property type="entry name" value="Peptidase_M12A"/>
</dbReference>
<evidence type="ECO:0000259" key="7">
    <source>
        <dbReference type="PROSITE" id="PS50060"/>
    </source>
</evidence>
<feature type="domain" description="MAM" evidence="7">
    <location>
        <begin position="289"/>
        <end position="453"/>
    </location>
</feature>
<dbReference type="AlphaFoldDB" id="A0A9W9ZX34"/>
<dbReference type="GO" id="GO:0006508">
    <property type="term" value="P:proteolysis"/>
    <property type="evidence" value="ECO:0007669"/>
    <property type="project" value="UniProtKB-KW"/>
</dbReference>
<dbReference type="EMBL" id="MU825440">
    <property type="protein sequence ID" value="KAJ7389105.1"/>
    <property type="molecule type" value="Genomic_DNA"/>
</dbReference>
<protein>
    <recommendedName>
        <fullName evidence="11">Metalloendopeptidase</fullName>
    </recommendedName>
</protein>
<dbReference type="PROSITE" id="PS51864">
    <property type="entry name" value="ASTACIN"/>
    <property type="match status" value="1"/>
</dbReference>
<dbReference type="Pfam" id="PF00629">
    <property type="entry name" value="MAM"/>
    <property type="match status" value="1"/>
</dbReference>
<evidence type="ECO:0000256" key="5">
    <source>
        <dbReference type="ARBA" id="ARBA00023049"/>
    </source>
</evidence>
<keyword evidence="3" id="KW-0378">Hydrolase</keyword>
<dbReference type="Gene3D" id="3.40.390.10">
    <property type="entry name" value="Collagenase (Catalytic Domain)"/>
    <property type="match status" value="2"/>
</dbReference>
<accession>A0A9W9ZX34</accession>
<proteinExistence type="predicted"/>
<evidence type="ECO:0000256" key="2">
    <source>
        <dbReference type="ARBA" id="ARBA00022723"/>
    </source>
</evidence>
<dbReference type="GO" id="GO:0046872">
    <property type="term" value="F:metal ion binding"/>
    <property type="evidence" value="ECO:0007669"/>
    <property type="project" value="UniProtKB-KW"/>
</dbReference>
<dbReference type="SMART" id="SM00137">
    <property type="entry name" value="MAM"/>
    <property type="match status" value="1"/>
</dbReference>
<dbReference type="PANTHER" id="PTHR10127:SF780">
    <property type="entry name" value="METALLOENDOPEPTIDASE"/>
    <property type="match status" value="1"/>
</dbReference>
<evidence type="ECO:0000313" key="9">
    <source>
        <dbReference type="EMBL" id="KAJ7389105.1"/>
    </source>
</evidence>
<dbReference type="PROSITE" id="PS50060">
    <property type="entry name" value="MAM_2"/>
    <property type="match status" value="1"/>
</dbReference>
<name>A0A9W9ZX34_9CNID</name>
<dbReference type="InterPro" id="IPR024079">
    <property type="entry name" value="MetalloPept_cat_dom_sf"/>
</dbReference>
<evidence type="ECO:0000256" key="4">
    <source>
        <dbReference type="ARBA" id="ARBA00022833"/>
    </source>
</evidence>
<dbReference type="OrthoDB" id="291007at2759"/>
<evidence type="ECO:0000256" key="3">
    <source>
        <dbReference type="ARBA" id="ARBA00022801"/>
    </source>
</evidence>
<keyword evidence="2" id="KW-0479">Metal-binding</keyword>
<dbReference type="InterPro" id="IPR013320">
    <property type="entry name" value="ConA-like_dom_sf"/>
</dbReference>
<reference evidence="9" key="1">
    <citation type="submission" date="2023-01" db="EMBL/GenBank/DDBJ databases">
        <title>Genome assembly of the deep-sea coral Lophelia pertusa.</title>
        <authorList>
            <person name="Herrera S."/>
            <person name="Cordes E."/>
        </authorList>
    </citation>
    <scope>NUCLEOTIDE SEQUENCE</scope>
    <source>
        <strain evidence="9">USNM1676648</strain>
        <tissue evidence="9">Polyp</tissue>
    </source>
</reference>
<comment type="caution">
    <text evidence="9">The sequence shown here is derived from an EMBL/GenBank/DDBJ whole genome shotgun (WGS) entry which is preliminary data.</text>
</comment>
<evidence type="ECO:0000259" key="8">
    <source>
        <dbReference type="PROSITE" id="PS51864"/>
    </source>
</evidence>
<evidence type="ECO:0000256" key="1">
    <source>
        <dbReference type="ARBA" id="ARBA00022670"/>
    </source>
</evidence>
<dbReference type="SUPFAM" id="SSF55486">
    <property type="entry name" value="Metalloproteases ('zincins'), catalytic domain"/>
    <property type="match status" value="1"/>
</dbReference>
<keyword evidence="10" id="KW-1185">Reference proteome</keyword>
<keyword evidence="4" id="KW-0862">Zinc</keyword>
<sequence length="501" mass="57238">MRLLSSQTYMHVTRQHSDSNMGLLCCQVPLGNEKHPPNSYTRHGTPSYPSLNLGLDQCFLFLFVCHLKLHRDGVADINTFPDKEGNFNNEEKVNSVLDFVYQRDGILSDGSNKLLGINSTGNRSKRNFIALNRYWRDPEAIPYMLDISLGSSGRKAFQAAINEFEKNTCIRFTRRLTRKILSGFIGDRDASQPLGDLVENRNQFIRINVNNIKPKAKVEYRVLKGYVIGEPYDYGSVMHYGFNFFSVDPKRPIIVKLMPGGKQMGQREGFSDLDLRKINKCYNCTSYIRDCSFDKGLCNWKNWRNEVEDQFDWMIGKAAAKSYSGKTRQPSANYTTERFLFFTKPSTKSEYMSSGVLYSAGFFKGSSCLRFYYYMRAGGYLRVFIKESVSKKRNPFVMIWEKQGPQGNRWNLMEKSISGAMIKIYIEGIKTPNLSGFVAIDEIRVLQGRTCVGIEGAENSEVVLRRRFTPLIPVEPAWQPSGTRKGETILHGQKCIGLVQE</sequence>
<keyword evidence="1" id="KW-0645">Protease</keyword>
<feature type="domain" description="Peptidase M12A" evidence="8">
    <location>
        <begin position="201"/>
        <end position="285"/>
    </location>
</feature>
<dbReference type="PANTHER" id="PTHR10127">
    <property type="entry name" value="DISCOIDIN, CUB, EGF, LAMININ , AND ZINC METALLOPROTEASE DOMAIN CONTAINING"/>
    <property type="match status" value="1"/>
</dbReference>
<keyword evidence="5" id="KW-0482">Metalloprotease</keyword>
<dbReference type="Pfam" id="PF01400">
    <property type="entry name" value="Astacin"/>
    <property type="match status" value="2"/>
</dbReference>
<dbReference type="Gene3D" id="2.60.120.200">
    <property type="match status" value="1"/>
</dbReference>
<evidence type="ECO:0008006" key="11">
    <source>
        <dbReference type="Google" id="ProtNLM"/>
    </source>
</evidence>